<evidence type="ECO:0000256" key="2">
    <source>
        <dbReference type="ARBA" id="ARBA00022670"/>
    </source>
</evidence>
<evidence type="ECO:0000256" key="6">
    <source>
        <dbReference type="ARBA" id="ARBA00081187"/>
    </source>
</evidence>
<evidence type="ECO:0000256" key="3">
    <source>
        <dbReference type="ARBA" id="ARBA00022801"/>
    </source>
</evidence>
<dbReference type="Gene3D" id="3.40.50.1820">
    <property type="entry name" value="alpha/beta hydrolase"/>
    <property type="match status" value="1"/>
</dbReference>
<evidence type="ECO:0000313" key="10">
    <source>
        <dbReference type="Proteomes" id="UP000053091"/>
    </source>
</evidence>
<accession>A0A0S7BXZ3</accession>
<evidence type="ECO:0000313" key="9">
    <source>
        <dbReference type="EMBL" id="GAP42132.1"/>
    </source>
</evidence>
<dbReference type="Proteomes" id="UP000053091">
    <property type="component" value="Unassembled WGS sequence"/>
</dbReference>
<comment type="similarity">
    <text evidence="1">Belongs to the peptidase S9A family.</text>
</comment>
<dbReference type="GO" id="GO:0004252">
    <property type="term" value="F:serine-type endopeptidase activity"/>
    <property type="evidence" value="ECO:0007669"/>
    <property type="project" value="InterPro"/>
</dbReference>
<dbReference type="SUPFAM" id="SSF50993">
    <property type="entry name" value="Peptidase/esterase 'gauge' domain"/>
    <property type="match status" value="1"/>
</dbReference>
<sequence length="716" mass="81085">MFRKKSATGALTALLALTACNPTSEKSLKINMQSDFPSPPVAAIKPVTFNESGGERTDNYYWLKEKENPEVIAYLEAENVYCDTVMKSTLPLQEKLFAEMKGRIKETDETVPQLDNGYYYYSRTEEGKQYRIYCRKKGDLSAAEEVVFDVNAMAEGKPAFIFAGFDISTDNRLAAYLSNETGSFADFTLRVKNLETGMDLPLNIGKVQGFAWANDSKTLFYTLGNEALRAWRVYRMVLGSDQPAELVFEEPDEQFIVDVSKTKTNDYLLITTASSTTSEVHYLPAAEPAGKFRVFVPRVKDVEYHVYHHKEKFFIRYKNKDNLNFMVYEAPVTGFENRNNWKIFRAHDKDTRIGSLEVFKDYLAMQVRRNGLNEILVYGLRDKSENTIRFPEPVYTAYLSGTPEYDAPALRYSYSSLNRPTSVYDYDFASTQSKLLKQQEIPSGFNPDDYTVERIWATAADGARVPMSVVYRKTLKKDVSNPALLYSYGSYGASSDAYFSSGFYSLIDRGYVFAIAQIRGGSDMGEQWYEDGKLLKKKNTFTDFISCAEKLIEDRYTSSAKLAIMGGSAGGLLVGAVTNMRPDLFNTVVAQVPFVDVVTTMFDTSLPLTTQEYEEWGNPNEEEYYRYMLSYSPYDNITSQNYPNMLITAGLNDSQVLYHEPAKYAARLRAMKTGNNLLLLKTNMESGHGGATGRFDALKETAFEMAFILDRVGIRE</sequence>
<dbReference type="PANTHER" id="PTHR11757:SF19">
    <property type="entry name" value="PROLYL ENDOPEPTIDASE-LIKE"/>
    <property type="match status" value="1"/>
</dbReference>
<evidence type="ECO:0000259" key="8">
    <source>
        <dbReference type="Pfam" id="PF02897"/>
    </source>
</evidence>
<keyword evidence="10" id="KW-1185">Reference proteome</keyword>
<evidence type="ECO:0000256" key="4">
    <source>
        <dbReference type="ARBA" id="ARBA00022825"/>
    </source>
</evidence>
<evidence type="ECO:0000256" key="1">
    <source>
        <dbReference type="ARBA" id="ARBA00005228"/>
    </source>
</evidence>
<dbReference type="FunFam" id="3.40.50.1820:FF:000005">
    <property type="entry name" value="Prolyl endopeptidase"/>
    <property type="match status" value="1"/>
</dbReference>
<keyword evidence="4" id="KW-0720">Serine protease</keyword>
<dbReference type="AlphaFoldDB" id="A0A0S7BXZ3"/>
<reference evidence="9" key="1">
    <citation type="journal article" date="2015" name="Genome Announc.">
        <title>Draft Genome Sequence of Bacteroidales Strain TBC1, a Novel Isolate from a Methanogenic Wastewater Treatment System.</title>
        <authorList>
            <person name="Tourlousse D.M."/>
            <person name="Matsuura N."/>
            <person name="Sun L."/>
            <person name="Toyonaga M."/>
            <person name="Kuroda K."/>
            <person name="Ohashi A."/>
            <person name="Cruz R."/>
            <person name="Yamaguchi T."/>
            <person name="Sekiguchi Y."/>
        </authorList>
    </citation>
    <scope>NUCLEOTIDE SEQUENCE [LARGE SCALE GENOMIC DNA]</scope>
    <source>
        <strain evidence="9">TBC1</strain>
    </source>
</reference>
<dbReference type="PRINTS" id="PR00862">
    <property type="entry name" value="PROLIGOPTASE"/>
</dbReference>
<dbReference type="InterPro" id="IPR001375">
    <property type="entry name" value="Peptidase_S9_cat"/>
</dbReference>
<dbReference type="Pfam" id="PF00326">
    <property type="entry name" value="Peptidase_S9"/>
    <property type="match status" value="1"/>
</dbReference>
<dbReference type="InterPro" id="IPR051543">
    <property type="entry name" value="Serine_Peptidase_S9A"/>
</dbReference>
<dbReference type="PROSITE" id="PS51257">
    <property type="entry name" value="PROKAR_LIPOPROTEIN"/>
    <property type="match status" value="1"/>
</dbReference>
<dbReference type="STRING" id="1678841.TBC1_11261"/>
<dbReference type="GO" id="GO:0006508">
    <property type="term" value="P:proteolysis"/>
    <property type="evidence" value="ECO:0007669"/>
    <property type="project" value="UniProtKB-KW"/>
</dbReference>
<dbReference type="Pfam" id="PF02897">
    <property type="entry name" value="Peptidase_S9_N"/>
    <property type="match status" value="1"/>
</dbReference>
<dbReference type="SUPFAM" id="SSF53474">
    <property type="entry name" value="alpha/beta-Hydrolases"/>
    <property type="match status" value="1"/>
</dbReference>
<proteinExistence type="inferred from homology"/>
<evidence type="ECO:0000256" key="5">
    <source>
        <dbReference type="ARBA" id="ARBA00060121"/>
    </source>
</evidence>
<evidence type="ECO:0000259" key="7">
    <source>
        <dbReference type="Pfam" id="PF00326"/>
    </source>
</evidence>
<gene>
    <name evidence="9" type="ORF">TBC1_11261</name>
</gene>
<dbReference type="InterPro" id="IPR002470">
    <property type="entry name" value="Peptidase_S9A"/>
</dbReference>
<dbReference type="Gene3D" id="2.130.10.120">
    <property type="entry name" value="Prolyl oligopeptidase, N-terminal domain"/>
    <property type="match status" value="1"/>
</dbReference>
<comment type="function">
    <text evidence="5">Cleaves peptide bonds on the C-terminal side of prolyl residues within peptides that are up to approximately 30 amino acids long. Has an absolute requirement for an X-Pro bond in the trans configuration immediately preceding the Pro-Y scissible bond.</text>
</comment>
<dbReference type="PATRIC" id="fig|1678841.3.peg.300"/>
<keyword evidence="2 9" id="KW-0645">Protease</keyword>
<name>A0A0S7BXZ3_9BACT</name>
<dbReference type="RefSeq" id="WP_082189436.1">
    <property type="nucleotide sequence ID" value="NZ_DF968182.1"/>
</dbReference>
<dbReference type="InterPro" id="IPR023302">
    <property type="entry name" value="Pept_S9A_N"/>
</dbReference>
<keyword evidence="3" id="KW-0378">Hydrolase</keyword>
<organism evidence="9">
    <name type="scientific">Lentimicrobium saccharophilum</name>
    <dbReference type="NCBI Taxonomy" id="1678841"/>
    <lineage>
        <taxon>Bacteria</taxon>
        <taxon>Pseudomonadati</taxon>
        <taxon>Bacteroidota</taxon>
        <taxon>Bacteroidia</taxon>
        <taxon>Bacteroidales</taxon>
        <taxon>Lentimicrobiaceae</taxon>
        <taxon>Lentimicrobium</taxon>
    </lineage>
</organism>
<dbReference type="InterPro" id="IPR029058">
    <property type="entry name" value="AB_hydrolase_fold"/>
</dbReference>
<dbReference type="PANTHER" id="PTHR11757">
    <property type="entry name" value="PROTEASE FAMILY S9A OLIGOPEPTIDASE"/>
    <property type="match status" value="1"/>
</dbReference>
<dbReference type="EMBL" id="DF968182">
    <property type="protein sequence ID" value="GAP42132.1"/>
    <property type="molecule type" value="Genomic_DNA"/>
</dbReference>
<dbReference type="OrthoDB" id="9801421at2"/>
<protein>
    <recommendedName>
        <fullName evidence="6">Proline-specific endopeptidase</fullName>
    </recommendedName>
</protein>
<feature type="domain" description="Peptidase S9 prolyl oligopeptidase catalytic" evidence="7">
    <location>
        <begin position="498"/>
        <end position="712"/>
    </location>
</feature>
<feature type="domain" description="Peptidase S9A N-terminal" evidence="8">
    <location>
        <begin position="40"/>
        <end position="439"/>
    </location>
</feature>